<reference evidence="2" key="1">
    <citation type="submission" date="2020-03" db="EMBL/GenBank/DDBJ databases">
        <title>Studies in the Genomics of Life Span.</title>
        <authorList>
            <person name="Glass D."/>
        </authorList>
    </citation>
    <scope>NUCLEOTIDE SEQUENCE</scope>
    <source>
        <strain evidence="2">LTLLF</strain>
        <tissue evidence="2">Muscle</tissue>
    </source>
</reference>
<dbReference type="PANTHER" id="PTHR10613">
    <property type="entry name" value="LEUKOCYTE SURFACE ANTIGEN CD47"/>
    <property type="match status" value="1"/>
</dbReference>
<dbReference type="InterPro" id="IPR006704">
    <property type="entry name" value="CD47"/>
</dbReference>
<evidence type="ECO:0000313" key="3">
    <source>
        <dbReference type="Proteomes" id="UP000710432"/>
    </source>
</evidence>
<dbReference type="PROSITE" id="PS50835">
    <property type="entry name" value="IG_LIKE"/>
    <property type="match status" value="1"/>
</dbReference>
<dbReference type="Proteomes" id="UP000710432">
    <property type="component" value="Unassembled WGS sequence"/>
</dbReference>
<dbReference type="GO" id="GO:0050729">
    <property type="term" value="P:positive regulation of inflammatory response"/>
    <property type="evidence" value="ECO:0007669"/>
    <property type="project" value="InterPro"/>
</dbReference>
<sequence>MKPEGLEDLYLTWFFGKTFIFSFNGHENKYNKIPAFQSGRISTSAFVKGDASLTLDKNEAKAGTYTCVVTELSREGKQTVELKYNCSSAQILFQNIKSATVTDCENDVVIPCHAINLMPEGLDDLYLTWFFGKTFIFSFNGHENKYNKIPAFQSGRISTSAFVKGDASLTLDKNEAKSGTYTCVVTELSREGKQTVELKYNCSK</sequence>
<name>A0A8J6GY50_MICOH</name>
<evidence type="ECO:0000259" key="1">
    <source>
        <dbReference type="PROSITE" id="PS50835"/>
    </source>
</evidence>
<evidence type="ECO:0000313" key="2">
    <source>
        <dbReference type="EMBL" id="KAH0519102.1"/>
    </source>
</evidence>
<feature type="domain" description="Ig-like" evidence="1">
    <location>
        <begin position="106"/>
        <end position="199"/>
    </location>
</feature>
<accession>A0A8J6GY50</accession>
<comment type="caution">
    <text evidence="2">The sequence shown here is derived from an EMBL/GenBank/DDBJ whole genome shotgun (WGS) entry which is preliminary data.</text>
</comment>
<dbReference type="GO" id="GO:0050766">
    <property type="term" value="P:positive regulation of phagocytosis"/>
    <property type="evidence" value="ECO:0007669"/>
    <property type="project" value="InterPro"/>
</dbReference>
<dbReference type="Gene3D" id="2.60.40.10">
    <property type="entry name" value="Immunoglobulins"/>
    <property type="match status" value="2"/>
</dbReference>
<dbReference type="InterPro" id="IPR007110">
    <property type="entry name" value="Ig-like_dom"/>
</dbReference>
<organism evidence="2 3">
    <name type="scientific">Microtus ochrogaster</name>
    <name type="common">Prairie vole</name>
    <dbReference type="NCBI Taxonomy" id="79684"/>
    <lineage>
        <taxon>Eukaryota</taxon>
        <taxon>Metazoa</taxon>
        <taxon>Chordata</taxon>
        <taxon>Craniata</taxon>
        <taxon>Vertebrata</taxon>
        <taxon>Euteleostomi</taxon>
        <taxon>Mammalia</taxon>
        <taxon>Eutheria</taxon>
        <taxon>Euarchontoglires</taxon>
        <taxon>Glires</taxon>
        <taxon>Rodentia</taxon>
        <taxon>Myomorpha</taxon>
        <taxon>Muroidea</taxon>
        <taxon>Cricetidae</taxon>
        <taxon>Arvicolinae</taxon>
        <taxon>Microtus</taxon>
    </lineage>
</organism>
<dbReference type="InterPro" id="IPR013270">
    <property type="entry name" value="CD47_Vset"/>
</dbReference>
<proteinExistence type="predicted"/>
<dbReference type="AlphaFoldDB" id="A0A8J6GY50"/>
<dbReference type="EMBL" id="JAATJU010007988">
    <property type="protein sequence ID" value="KAH0519102.1"/>
    <property type="molecule type" value="Genomic_DNA"/>
</dbReference>
<dbReference type="GO" id="GO:0070053">
    <property type="term" value="F:thrombospondin receptor activity"/>
    <property type="evidence" value="ECO:0007669"/>
    <property type="project" value="InterPro"/>
</dbReference>
<dbReference type="GO" id="GO:0022409">
    <property type="term" value="P:positive regulation of cell-cell adhesion"/>
    <property type="evidence" value="ECO:0007669"/>
    <property type="project" value="InterPro"/>
</dbReference>
<dbReference type="Pfam" id="PF08204">
    <property type="entry name" value="V-set_CD47"/>
    <property type="match status" value="1"/>
</dbReference>
<protein>
    <submittedName>
        <fullName evidence="2">Leukocyte surface antigen CD47</fullName>
    </submittedName>
</protein>
<dbReference type="SUPFAM" id="SSF48726">
    <property type="entry name" value="Immunoglobulin"/>
    <property type="match status" value="1"/>
</dbReference>
<dbReference type="InterPro" id="IPR013783">
    <property type="entry name" value="Ig-like_fold"/>
</dbReference>
<dbReference type="GO" id="GO:0005886">
    <property type="term" value="C:plasma membrane"/>
    <property type="evidence" value="ECO:0007669"/>
    <property type="project" value="InterPro"/>
</dbReference>
<dbReference type="PANTHER" id="PTHR10613:SF0">
    <property type="entry name" value="LEUKOCYTE SURFACE ANTIGEN CD47"/>
    <property type="match status" value="1"/>
</dbReference>
<gene>
    <name evidence="2" type="ORF">LTLLF_113275</name>
</gene>
<dbReference type="GO" id="GO:0070062">
    <property type="term" value="C:extracellular exosome"/>
    <property type="evidence" value="ECO:0007669"/>
    <property type="project" value="TreeGrafter"/>
</dbReference>
<dbReference type="InterPro" id="IPR036179">
    <property type="entry name" value="Ig-like_dom_sf"/>
</dbReference>